<dbReference type="Proteomes" id="UP000237889">
    <property type="component" value="Chromosome"/>
</dbReference>
<gene>
    <name evidence="1" type="ORF">C6569_10315</name>
</gene>
<sequence>MPTAAPFSRAPGRRALVATFGLLVVSSSAALGQQSMGFQSGTTSVGGGQPLNLLSPTFIAPAPRVAAPRGGPIAGAVPATPPATAMTAPLPQPRPDGAPRAVITQASAPAAVAASLAPVVAAQGQVPQAAAPQIAEAAPVGPPLLRPSMDEWPQEEDRGRVIIPSAYQRPQPQPQTGIEAIAAAAPEQPGRPQGEAALPARAVAFHAPVPMVRPGATTVVPVSTGPAAVSAPTLAAASSTPVTLNSQGTATTMVVPSGPAGSLPGSQQAVIVTPTPARGPVLAALPPDGGARDWPRYVPGARGEDRNLGIAGERVMPDPGVPLTCLPAPVRRALNDVALRFGPVLVRSTHRGNRAFVRTDAWRGSYHRDCRAADFRVSGSPEAILAFLRARHDLGGVKRYRNGLFHIDNGPRRSW</sequence>
<dbReference type="KEGG" id="phr:C6569_10315"/>
<dbReference type="InterPro" id="IPR009045">
    <property type="entry name" value="Zn_M74/Hedgehog-like"/>
</dbReference>
<dbReference type="AlphaFoldDB" id="A0A2S0NBV2"/>
<dbReference type="Gene3D" id="3.30.1380.10">
    <property type="match status" value="1"/>
</dbReference>
<evidence type="ECO:0000313" key="1">
    <source>
        <dbReference type="EMBL" id="AVO45423.1"/>
    </source>
</evidence>
<dbReference type="EMBL" id="CP027668">
    <property type="protein sequence ID" value="AVO45423.1"/>
    <property type="molecule type" value="Genomic_DNA"/>
</dbReference>
<dbReference type="SUPFAM" id="SSF55166">
    <property type="entry name" value="Hedgehog/DD-peptidase"/>
    <property type="match status" value="1"/>
</dbReference>
<organism evidence="1 2">
    <name type="scientific">Phreatobacter cathodiphilus</name>
    <dbReference type="NCBI Taxonomy" id="1868589"/>
    <lineage>
        <taxon>Bacteria</taxon>
        <taxon>Pseudomonadati</taxon>
        <taxon>Pseudomonadota</taxon>
        <taxon>Alphaproteobacteria</taxon>
        <taxon>Hyphomicrobiales</taxon>
        <taxon>Phreatobacteraceae</taxon>
        <taxon>Phreatobacter</taxon>
    </lineage>
</organism>
<accession>A0A2S0NBV2</accession>
<reference evidence="1 2" key="1">
    <citation type="submission" date="2018-03" db="EMBL/GenBank/DDBJ databases">
        <title>Genome sequencing of Phreatobacter sp.</title>
        <authorList>
            <person name="Kim S.-J."/>
            <person name="Heo J."/>
            <person name="Kwon S.-W."/>
        </authorList>
    </citation>
    <scope>NUCLEOTIDE SEQUENCE [LARGE SCALE GENOMIC DNA]</scope>
    <source>
        <strain evidence="1 2">S-12</strain>
    </source>
</reference>
<dbReference type="OrthoDB" id="8382078at2"/>
<protein>
    <recommendedName>
        <fullName evidence="3">Peptidase M15A C-terminal domain-containing protein</fullName>
    </recommendedName>
</protein>
<keyword evidence="2" id="KW-1185">Reference proteome</keyword>
<dbReference type="RefSeq" id="WP_106748764.1">
    <property type="nucleotide sequence ID" value="NZ_CP027668.1"/>
</dbReference>
<evidence type="ECO:0008006" key="3">
    <source>
        <dbReference type="Google" id="ProtNLM"/>
    </source>
</evidence>
<name>A0A2S0NBV2_9HYPH</name>
<proteinExistence type="predicted"/>
<evidence type="ECO:0000313" key="2">
    <source>
        <dbReference type="Proteomes" id="UP000237889"/>
    </source>
</evidence>